<dbReference type="AlphaFoldDB" id="A0AAD6DUN5"/>
<protein>
    <submittedName>
        <fullName evidence="1">Uncharacterized protein</fullName>
    </submittedName>
</protein>
<evidence type="ECO:0000313" key="1">
    <source>
        <dbReference type="EMBL" id="KAJ5593538.1"/>
    </source>
</evidence>
<name>A0AAD6DUN5_9EURO</name>
<gene>
    <name evidence="1" type="ORF">N7537_010442</name>
</gene>
<organism evidence="1 2">
    <name type="scientific">Penicillium hordei</name>
    <dbReference type="NCBI Taxonomy" id="40994"/>
    <lineage>
        <taxon>Eukaryota</taxon>
        <taxon>Fungi</taxon>
        <taxon>Dikarya</taxon>
        <taxon>Ascomycota</taxon>
        <taxon>Pezizomycotina</taxon>
        <taxon>Eurotiomycetes</taxon>
        <taxon>Eurotiomycetidae</taxon>
        <taxon>Eurotiales</taxon>
        <taxon>Aspergillaceae</taxon>
        <taxon>Penicillium</taxon>
    </lineage>
</organism>
<keyword evidence="2" id="KW-1185">Reference proteome</keyword>
<dbReference type="EMBL" id="JAQJAE010000005">
    <property type="protein sequence ID" value="KAJ5593538.1"/>
    <property type="molecule type" value="Genomic_DNA"/>
</dbReference>
<dbReference type="RefSeq" id="XP_056750164.1">
    <property type="nucleotide sequence ID" value="XM_056901496.1"/>
</dbReference>
<accession>A0AAD6DUN5</accession>
<sequence length="84" mass="9368">MSSVAHAEGVRHRLVTMIVNSKVLACMTVVRYAVRVSITAIIMARHLSPLRKVIVQMIGYQPITGGLMLRQFELRIVPIHSACK</sequence>
<comment type="caution">
    <text evidence="1">The sequence shown here is derived from an EMBL/GenBank/DDBJ whole genome shotgun (WGS) entry which is preliminary data.</text>
</comment>
<reference evidence="1" key="1">
    <citation type="journal article" date="2023" name="IMA Fungus">
        <title>Comparative genomic study of the Penicillium genus elucidates a diverse pangenome and 15 lateral gene transfer events.</title>
        <authorList>
            <person name="Petersen C."/>
            <person name="Sorensen T."/>
            <person name="Nielsen M.R."/>
            <person name="Sondergaard T.E."/>
            <person name="Sorensen J.L."/>
            <person name="Fitzpatrick D.A."/>
            <person name="Frisvad J.C."/>
            <person name="Nielsen K.L."/>
        </authorList>
    </citation>
    <scope>NUCLEOTIDE SEQUENCE</scope>
    <source>
        <strain evidence="1">IBT 12815</strain>
    </source>
</reference>
<reference evidence="1" key="2">
    <citation type="submission" date="2023-01" db="EMBL/GenBank/DDBJ databases">
        <authorList>
            <person name="Petersen C."/>
        </authorList>
    </citation>
    <scope>NUCLEOTIDE SEQUENCE</scope>
    <source>
        <strain evidence="1">IBT 12815</strain>
    </source>
</reference>
<proteinExistence type="predicted"/>
<dbReference type="Proteomes" id="UP001213799">
    <property type="component" value="Unassembled WGS sequence"/>
</dbReference>
<evidence type="ECO:0000313" key="2">
    <source>
        <dbReference type="Proteomes" id="UP001213799"/>
    </source>
</evidence>
<dbReference type="GeneID" id="81591738"/>